<gene>
    <name evidence="1" type="ORF">GIB67_038185</name>
</gene>
<evidence type="ECO:0000313" key="2">
    <source>
        <dbReference type="Proteomes" id="UP000541444"/>
    </source>
</evidence>
<dbReference type="AlphaFoldDB" id="A0A7J7NWG0"/>
<proteinExistence type="predicted"/>
<dbReference type="EMBL" id="JACGCM010000507">
    <property type="protein sequence ID" value="KAF6171332.1"/>
    <property type="molecule type" value="Genomic_DNA"/>
</dbReference>
<dbReference type="Proteomes" id="UP000541444">
    <property type="component" value="Unassembled WGS sequence"/>
</dbReference>
<keyword evidence="2" id="KW-1185">Reference proteome</keyword>
<accession>A0A7J7NWG0</accession>
<organism evidence="1 2">
    <name type="scientific">Kingdonia uniflora</name>
    <dbReference type="NCBI Taxonomy" id="39325"/>
    <lineage>
        <taxon>Eukaryota</taxon>
        <taxon>Viridiplantae</taxon>
        <taxon>Streptophyta</taxon>
        <taxon>Embryophyta</taxon>
        <taxon>Tracheophyta</taxon>
        <taxon>Spermatophyta</taxon>
        <taxon>Magnoliopsida</taxon>
        <taxon>Ranunculales</taxon>
        <taxon>Circaeasteraceae</taxon>
        <taxon>Kingdonia</taxon>
    </lineage>
</organism>
<evidence type="ECO:0000313" key="1">
    <source>
        <dbReference type="EMBL" id="KAF6171332.1"/>
    </source>
</evidence>
<reference evidence="1 2" key="1">
    <citation type="journal article" date="2020" name="IScience">
        <title>Genome Sequencing of the Endangered Kingdonia uniflora (Circaeasteraceae, Ranunculales) Reveals Potential Mechanisms of Evolutionary Specialization.</title>
        <authorList>
            <person name="Sun Y."/>
            <person name="Deng T."/>
            <person name="Zhang A."/>
            <person name="Moore M.J."/>
            <person name="Landis J.B."/>
            <person name="Lin N."/>
            <person name="Zhang H."/>
            <person name="Zhang X."/>
            <person name="Huang J."/>
            <person name="Zhang X."/>
            <person name="Sun H."/>
            <person name="Wang H."/>
        </authorList>
    </citation>
    <scope>NUCLEOTIDE SEQUENCE [LARGE SCALE GENOMIC DNA]</scope>
    <source>
        <strain evidence="1">TB1705</strain>
        <tissue evidence="1">Leaf</tissue>
    </source>
</reference>
<sequence length="65" mass="7482">MEVGNEEDGVDEAIEVDVDFADGAVLVSGNEDDEEWGCSWKARNEKRNKRDWFSSRRLWGDHRAP</sequence>
<comment type="caution">
    <text evidence="1">The sequence shown here is derived from an EMBL/GenBank/DDBJ whole genome shotgun (WGS) entry which is preliminary data.</text>
</comment>
<protein>
    <submittedName>
        <fullName evidence="1">Uncharacterized protein</fullName>
    </submittedName>
</protein>
<name>A0A7J7NWG0_9MAGN</name>